<dbReference type="SUPFAM" id="SSF52402">
    <property type="entry name" value="Adenine nucleotide alpha hydrolases-like"/>
    <property type="match status" value="1"/>
</dbReference>
<dbReference type="GO" id="GO:0005737">
    <property type="term" value="C:cytoplasm"/>
    <property type="evidence" value="ECO:0007669"/>
    <property type="project" value="UniProtKB-SubCell"/>
</dbReference>
<evidence type="ECO:0000256" key="4">
    <source>
        <dbReference type="HAMAP-Rule" id="MF_00063"/>
    </source>
</evidence>
<comment type="pathway">
    <text evidence="3 4">Sulfur metabolism; hydrogen sulfide biosynthesis; sulfite from sulfate.</text>
</comment>
<dbReference type="InterPro" id="IPR014729">
    <property type="entry name" value="Rossmann-like_a/b/a_fold"/>
</dbReference>
<dbReference type="OrthoDB" id="9794018at2"/>
<comment type="catalytic activity">
    <reaction evidence="4">
        <text>[thioredoxin]-disulfide + sulfite + AMP + 2 H(+) = adenosine 5'-phosphosulfate + [thioredoxin]-dithiol</text>
        <dbReference type="Rhea" id="RHEA:21976"/>
        <dbReference type="Rhea" id="RHEA-COMP:10698"/>
        <dbReference type="Rhea" id="RHEA-COMP:10700"/>
        <dbReference type="ChEBI" id="CHEBI:15378"/>
        <dbReference type="ChEBI" id="CHEBI:17359"/>
        <dbReference type="ChEBI" id="CHEBI:29950"/>
        <dbReference type="ChEBI" id="CHEBI:50058"/>
        <dbReference type="ChEBI" id="CHEBI:58243"/>
        <dbReference type="ChEBI" id="CHEBI:456215"/>
        <dbReference type="EC" id="1.8.4.10"/>
    </reaction>
</comment>
<comment type="cofactor">
    <cofactor evidence="4">
        <name>[4Fe-4S] cluster</name>
        <dbReference type="ChEBI" id="CHEBI:49883"/>
    </cofactor>
    <text evidence="4">Binds 1 [4Fe-4S] cluster per subunit.</text>
</comment>
<dbReference type="PANTHER" id="PTHR46509:SF1">
    <property type="entry name" value="PHOSPHOADENOSINE PHOSPHOSULFATE REDUCTASE"/>
    <property type="match status" value="1"/>
</dbReference>
<comment type="caution">
    <text evidence="7">The sequence shown here is derived from an EMBL/GenBank/DDBJ whole genome shotgun (WGS) entry which is preliminary data.</text>
</comment>
<dbReference type="EMBL" id="SACL01000010">
    <property type="protein sequence ID" value="RVT91648.1"/>
    <property type="molecule type" value="Genomic_DNA"/>
</dbReference>
<evidence type="ECO:0000259" key="6">
    <source>
        <dbReference type="Pfam" id="PF01507"/>
    </source>
</evidence>
<keyword evidence="2 4" id="KW-0560">Oxidoreductase</keyword>
<comment type="similarity">
    <text evidence="1 4">Belongs to the PAPS reductase family. CysH subfamily.</text>
</comment>
<evidence type="ECO:0000313" key="8">
    <source>
        <dbReference type="Proteomes" id="UP000282957"/>
    </source>
</evidence>
<keyword evidence="4" id="KW-0408">Iron</keyword>
<dbReference type="InterPro" id="IPR004511">
    <property type="entry name" value="PAPS/APS_Rdtase"/>
</dbReference>
<dbReference type="Proteomes" id="UP000282957">
    <property type="component" value="Unassembled WGS sequence"/>
</dbReference>
<keyword evidence="8" id="KW-1185">Reference proteome</keyword>
<feature type="active site" description="Nucleophile; cysteine thiosulfonate intermediate" evidence="4">
    <location>
        <position position="206"/>
    </location>
</feature>
<comment type="subcellular location">
    <subcellularLocation>
        <location evidence="4">Cytoplasm</location>
    </subcellularLocation>
</comment>
<evidence type="ECO:0000256" key="5">
    <source>
        <dbReference type="SAM" id="MobiDB-lite"/>
    </source>
</evidence>
<protein>
    <recommendedName>
        <fullName evidence="4">Adenosine 5'-phosphosulfate reductase</fullName>
        <shortName evidence="4">APS reductase</shortName>
        <ecNumber evidence="4">1.8.4.10</ecNumber>
    </recommendedName>
    <alternativeName>
        <fullName evidence="4">5'-adenylylsulfate reductase</fullName>
    </alternativeName>
    <alternativeName>
        <fullName evidence="4">Thioredoxin-dependent 5'-adenylylsulfate reductase</fullName>
    </alternativeName>
</protein>
<accession>A0A437M1T4</accession>
<sequence length="222" mass="24183">MTPEGLVRHLLREHPGRVAVLSSFGAEAAVLLHLVAGIDRAMPVLFLETGKHFPETLAYRAALASRLGLRDVRDLLPDPALLAGLDPDGTLWSRAPDQCCALRKVFPLDAALEGFDVLLDGRKRHHGAERTALQAVRQEDGKLRVSPLALWDSVHIAAYRAEHDLPDHPLFARGYASIGCAPCTSPTRPGEPPRAGRWRGTGKTECGIHHTPSRNDNNKALT</sequence>
<keyword evidence="4" id="KW-0963">Cytoplasm</keyword>
<dbReference type="NCBIfam" id="NF002537">
    <property type="entry name" value="PRK02090.1"/>
    <property type="match status" value="1"/>
</dbReference>
<dbReference type="GO" id="GO:0046872">
    <property type="term" value="F:metal ion binding"/>
    <property type="evidence" value="ECO:0007669"/>
    <property type="project" value="UniProtKB-KW"/>
</dbReference>
<dbReference type="GO" id="GO:0043866">
    <property type="term" value="F:adenylyl-sulfate reductase (thioredoxin) activity"/>
    <property type="evidence" value="ECO:0007669"/>
    <property type="project" value="UniProtKB-EC"/>
</dbReference>
<dbReference type="Gene3D" id="3.40.50.620">
    <property type="entry name" value="HUPs"/>
    <property type="match status" value="1"/>
</dbReference>
<feature type="binding site" evidence="4">
    <location>
        <position position="180"/>
    </location>
    <ligand>
        <name>[4Fe-4S] cluster</name>
        <dbReference type="ChEBI" id="CHEBI:49883"/>
    </ligand>
</feature>
<name>A0A437M1T4_9PROT</name>
<organism evidence="7 8">
    <name type="scientific">Rhodovarius crocodyli</name>
    <dbReference type="NCBI Taxonomy" id="1979269"/>
    <lineage>
        <taxon>Bacteria</taxon>
        <taxon>Pseudomonadati</taxon>
        <taxon>Pseudomonadota</taxon>
        <taxon>Alphaproteobacteria</taxon>
        <taxon>Acetobacterales</taxon>
        <taxon>Roseomonadaceae</taxon>
        <taxon>Rhodovarius</taxon>
    </lineage>
</organism>
<dbReference type="PANTHER" id="PTHR46509">
    <property type="entry name" value="PHOSPHOADENOSINE PHOSPHOSULFATE REDUCTASE"/>
    <property type="match status" value="1"/>
</dbReference>
<feature type="binding site" evidence="4">
    <location>
        <position position="100"/>
    </location>
    <ligand>
        <name>[4Fe-4S] cluster</name>
        <dbReference type="ChEBI" id="CHEBI:49883"/>
    </ligand>
</feature>
<dbReference type="EC" id="1.8.4.10" evidence="4"/>
<comment type="function">
    <text evidence="4">Catalyzes the formation of sulfite from adenosine 5'-phosphosulfate (APS) using thioredoxin as an electron donor.</text>
</comment>
<feature type="domain" description="Phosphoadenosine phosphosulphate reductase" evidence="6">
    <location>
        <begin position="18"/>
        <end position="186"/>
    </location>
</feature>
<dbReference type="GO" id="GO:0051539">
    <property type="term" value="F:4 iron, 4 sulfur cluster binding"/>
    <property type="evidence" value="ECO:0007669"/>
    <property type="project" value="UniProtKB-UniRule"/>
</dbReference>
<evidence type="ECO:0000256" key="3">
    <source>
        <dbReference type="ARBA" id="ARBA00024327"/>
    </source>
</evidence>
<evidence type="ECO:0000256" key="1">
    <source>
        <dbReference type="ARBA" id="ARBA00009732"/>
    </source>
</evidence>
<dbReference type="InterPro" id="IPR002500">
    <property type="entry name" value="PAPS_reduct_dom"/>
</dbReference>
<dbReference type="GO" id="GO:0070814">
    <property type="term" value="P:hydrogen sulfide biosynthetic process"/>
    <property type="evidence" value="ECO:0007669"/>
    <property type="project" value="UniProtKB-UniRule"/>
</dbReference>
<keyword evidence="4" id="KW-0411">Iron-sulfur</keyword>
<dbReference type="Pfam" id="PF01507">
    <property type="entry name" value="PAPS_reduct"/>
    <property type="match status" value="1"/>
</dbReference>
<keyword evidence="4" id="KW-0479">Metal-binding</keyword>
<evidence type="ECO:0000313" key="7">
    <source>
        <dbReference type="EMBL" id="RVT91648.1"/>
    </source>
</evidence>
<dbReference type="PIRSF" id="PIRSF000857">
    <property type="entry name" value="PAPS_reductase"/>
    <property type="match status" value="1"/>
</dbReference>
<feature type="region of interest" description="Disordered" evidence="5">
    <location>
        <begin position="185"/>
        <end position="222"/>
    </location>
</feature>
<evidence type="ECO:0000256" key="2">
    <source>
        <dbReference type="ARBA" id="ARBA00023002"/>
    </source>
</evidence>
<feature type="binding site" evidence="4">
    <location>
        <position position="183"/>
    </location>
    <ligand>
        <name>[4Fe-4S] cluster</name>
        <dbReference type="ChEBI" id="CHEBI:49883"/>
    </ligand>
</feature>
<dbReference type="AlphaFoldDB" id="A0A437M1T4"/>
<dbReference type="GO" id="GO:0019379">
    <property type="term" value="P:sulfate assimilation, phosphoadenylyl sulfate reduction by phosphoadenylyl-sulfate reductase (thioredoxin)"/>
    <property type="evidence" value="ECO:0007669"/>
    <property type="project" value="UniProtKB-UniRule"/>
</dbReference>
<gene>
    <name evidence="4" type="primary">cysH</name>
    <name evidence="7" type="ORF">EOD42_22050</name>
</gene>
<feature type="binding site" evidence="4">
    <location>
        <position position="99"/>
    </location>
    <ligand>
        <name>[4Fe-4S] cluster</name>
        <dbReference type="ChEBI" id="CHEBI:49883"/>
    </ligand>
</feature>
<dbReference type="GO" id="GO:0004604">
    <property type="term" value="F:phosphoadenylyl-sulfate reductase (thioredoxin) activity"/>
    <property type="evidence" value="ECO:0007669"/>
    <property type="project" value="UniProtKB-UniRule"/>
</dbReference>
<reference evidence="7 8" key="1">
    <citation type="submission" date="2019-01" db="EMBL/GenBank/DDBJ databases">
        <authorList>
            <person name="Chen W.-M."/>
        </authorList>
    </citation>
    <scope>NUCLEOTIDE SEQUENCE [LARGE SCALE GENOMIC DNA]</scope>
    <source>
        <strain evidence="7 8">CCP-6</strain>
    </source>
</reference>
<dbReference type="HAMAP" id="MF_00063">
    <property type="entry name" value="CysH"/>
    <property type="match status" value="1"/>
</dbReference>
<proteinExistence type="inferred from homology"/>